<comment type="caution">
    <text evidence="1">The sequence shown here is derived from an EMBL/GenBank/DDBJ whole genome shotgun (WGS) entry which is preliminary data.</text>
</comment>
<dbReference type="PANTHER" id="PTHR30348">
    <property type="entry name" value="UNCHARACTERIZED PROTEIN YECE"/>
    <property type="match status" value="1"/>
</dbReference>
<evidence type="ECO:0008006" key="3">
    <source>
        <dbReference type="Google" id="ProtNLM"/>
    </source>
</evidence>
<evidence type="ECO:0000313" key="1">
    <source>
        <dbReference type="EMBL" id="GGD13361.1"/>
    </source>
</evidence>
<dbReference type="EMBL" id="BMGH01000001">
    <property type="protein sequence ID" value="GGD13361.1"/>
    <property type="molecule type" value="Genomic_DNA"/>
</dbReference>
<dbReference type="Pfam" id="PF01904">
    <property type="entry name" value="DUF72"/>
    <property type="match status" value="1"/>
</dbReference>
<dbReference type="AlphaFoldDB" id="A0A8J2V4U7"/>
<proteinExistence type="predicted"/>
<gene>
    <name evidence="1" type="ORF">GCM10011342_22620</name>
</gene>
<reference evidence="1" key="2">
    <citation type="submission" date="2020-09" db="EMBL/GenBank/DDBJ databases">
        <authorList>
            <person name="Sun Q."/>
            <person name="Zhou Y."/>
        </authorList>
    </citation>
    <scope>NUCLEOTIDE SEQUENCE</scope>
    <source>
        <strain evidence="1">CGMCC 1.12921</strain>
    </source>
</reference>
<dbReference type="Proteomes" id="UP000613582">
    <property type="component" value="Unassembled WGS sequence"/>
</dbReference>
<dbReference type="PANTHER" id="PTHR30348:SF4">
    <property type="entry name" value="DUF72 DOMAIN-CONTAINING PROTEIN"/>
    <property type="match status" value="1"/>
</dbReference>
<dbReference type="Gene3D" id="3.20.20.410">
    <property type="entry name" value="Protein of unknown function UPF0759"/>
    <property type="match status" value="1"/>
</dbReference>
<dbReference type="RefSeq" id="WP_188158318.1">
    <property type="nucleotide sequence ID" value="NZ_BMGH01000001.1"/>
</dbReference>
<dbReference type="InterPro" id="IPR002763">
    <property type="entry name" value="DUF72"/>
</dbReference>
<accession>A0A8J2V4U7</accession>
<name>A0A8J2V4U7_9PROT</name>
<dbReference type="InterPro" id="IPR036520">
    <property type="entry name" value="UPF0759_sf"/>
</dbReference>
<evidence type="ECO:0000313" key="2">
    <source>
        <dbReference type="Proteomes" id="UP000613582"/>
    </source>
</evidence>
<reference evidence="1" key="1">
    <citation type="journal article" date="2014" name="Int. J. Syst. Evol. Microbiol.">
        <title>Complete genome sequence of Corynebacterium casei LMG S-19264T (=DSM 44701T), isolated from a smear-ripened cheese.</title>
        <authorList>
            <consortium name="US DOE Joint Genome Institute (JGI-PGF)"/>
            <person name="Walter F."/>
            <person name="Albersmeier A."/>
            <person name="Kalinowski J."/>
            <person name="Ruckert C."/>
        </authorList>
    </citation>
    <scope>NUCLEOTIDE SEQUENCE</scope>
    <source>
        <strain evidence="1">CGMCC 1.12921</strain>
    </source>
</reference>
<dbReference type="SUPFAM" id="SSF117396">
    <property type="entry name" value="TM1631-like"/>
    <property type="match status" value="1"/>
</dbReference>
<organism evidence="1 2">
    <name type="scientific">Aquisalinus flavus</name>
    <dbReference type="NCBI Taxonomy" id="1526572"/>
    <lineage>
        <taxon>Bacteria</taxon>
        <taxon>Pseudomonadati</taxon>
        <taxon>Pseudomonadota</taxon>
        <taxon>Alphaproteobacteria</taxon>
        <taxon>Parvularculales</taxon>
        <taxon>Parvularculaceae</taxon>
        <taxon>Aquisalinus</taxon>
    </lineage>
</organism>
<keyword evidence="2" id="KW-1185">Reference proteome</keyword>
<protein>
    <recommendedName>
        <fullName evidence="3">DUF72 domain-containing protein</fullName>
    </recommendedName>
</protein>
<sequence>MAKSGDIRIGIGGWTFAPWRGVFYPDELKQKDELSYAAGKLSTIEINGTFYRAQKPATYAGWAESVPDGFVFSLKAPRYATNRKDLREAGESIERFTTGGIAEMGDRLGPILWQLAETKTFEPEEIDAYLAMLPAKAGGIELRHALEVRHASFCTPEMIALARKHDVAIVRASDSRFPEIADVTADFVYLRCMGTTEKQKLGLSKKALDDRAAQLKALAAGKADDKAELLAKPMKTAPRDVFCYVISGHKALNPLAAMALIDRLG</sequence>